<comment type="caution">
    <text evidence="2">The sequence shown here is derived from an EMBL/GenBank/DDBJ whole genome shotgun (WGS) entry which is preliminary data.</text>
</comment>
<protein>
    <submittedName>
        <fullName evidence="2">MlaD family protein</fullName>
    </submittedName>
</protein>
<sequence>MTTRRGILSIVATVVVFVAALAYVATGVLGTSPTARTTTMSISAPTSNGLHTGSAVLYRGVPIGNVTSVADSGTAIEITAEFDAAYQIPIGSSFVIENQSMIGESGLFVYPDESDDGPVVADGQQLTATAAATPASVPELLGSTQRLLDQVDPALVNELVDTISTALAGTDEAIDRLTPAAEVLAATMIHSQPALVNIISDSSSLIQRGEWVGPSTRPMRPELEMTGDELRKVIVKVRRFADYTNGGQIIRERWRPVLDRGAALATEYSPQAGDFAETLLPSMRSYGSLLSTVDIASLVEQAMGAAPDGSLHLNVTVPN</sequence>
<dbReference type="PANTHER" id="PTHR33371:SF16">
    <property type="entry name" value="MCE-FAMILY PROTEIN MCE3F"/>
    <property type="match status" value="1"/>
</dbReference>
<evidence type="ECO:0000259" key="1">
    <source>
        <dbReference type="Pfam" id="PF02470"/>
    </source>
</evidence>
<keyword evidence="3" id="KW-1185">Reference proteome</keyword>
<evidence type="ECO:0000313" key="2">
    <source>
        <dbReference type="EMBL" id="MFD1815402.1"/>
    </source>
</evidence>
<dbReference type="RefSeq" id="WP_378487830.1">
    <property type="nucleotide sequence ID" value="NZ_JBHUFB010000020.1"/>
</dbReference>
<proteinExistence type="predicted"/>
<dbReference type="InterPro" id="IPR003399">
    <property type="entry name" value="Mce/MlaD"/>
</dbReference>
<dbReference type="PANTHER" id="PTHR33371">
    <property type="entry name" value="INTERMEMBRANE PHOSPHOLIPID TRANSPORT SYSTEM BINDING PROTEIN MLAD-RELATED"/>
    <property type="match status" value="1"/>
</dbReference>
<name>A0ABW4PAN4_9NOCA</name>
<organism evidence="2 3">
    <name type="scientific">Rhodococcus gannanensis</name>
    <dbReference type="NCBI Taxonomy" id="1960308"/>
    <lineage>
        <taxon>Bacteria</taxon>
        <taxon>Bacillati</taxon>
        <taxon>Actinomycetota</taxon>
        <taxon>Actinomycetes</taxon>
        <taxon>Mycobacteriales</taxon>
        <taxon>Nocardiaceae</taxon>
        <taxon>Rhodococcus</taxon>
    </lineage>
</organism>
<feature type="domain" description="Mce/MlaD" evidence="1">
    <location>
        <begin position="37"/>
        <end position="107"/>
    </location>
</feature>
<dbReference type="EMBL" id="JBHUFB010000020">
    <property type="protein sequence ID" value="MFD1815402.1"/>
    <property type="molecule type" value="Genomic_DNA"/>
</dbReference>
<evidence type="ECO:0000313" key="3">
    <source>
        <dbReference type="Proteomes" id="UP001597286"/>
    </source>
</evidence>
<dbReference type="Proteomes" id="UP001597286">
    <property type="component" value="Unassembled WGS sequence"/>
</dbReference>
<dbReference type="Pfam" id="PF02470">
    <property type="entry name" value="MlaD"/>
    <property type="match status" value="1"/>
</dbReference>
<dbReference type="InterPro" id="IPR052336">
    <property type="entry name" value="MlaD_Phospholipid_Transporter"/>
</dbReference>
<accession>A0ABW4PAN4</accession>
<reference evidence="3" key="1">
    <citation type="journal article" date="2019" name="Int. J. Syst. Evol. Microbiol.">
        <title>The Global Catalogue of Microorganisms (GCM) 10K type strain sequencing project: providing services to taxonomists for standard genome sequencing and annotation.</title>
        <authorList>
            <consortium name="The Broad Institute Genomics Platform"/>
            <consortium name="The Broad Institute Genome Sequencing Center for Infectious Disease"/>
            <person name="Wu L."/>
            <person name="Ma J."/>
        </authorList>
    </citation>
    <scope>NUCLEOTIDE SEQUENCE [LARGE SCALE GENOMIC DNA]</scope>
    <source>
        <strain evidence="3">DT72</strain>
    </source>
</reference>
<gene>
    <name evidence="2" type="ORF">ACFSJG_24550</name>
</gene>